<reference evidence="1 2" key="1">
    <citation type="submission" date="2015-08" db="EMBL/GenBank/DDBJ databases">
        <title>Next Generation Sequencing and Analysis of the Genome of Puccinia sorghi L Schw, the Causal Agent of Maize Common Rust.</title>
        <authorList>
            <person name="Rochi L."/>
            <person name="Burguener G."/>
            <person name="Darino M."/>
            <person name="Turjanski A."/>
            <person name="Kreff E."/>
            <person name="Dieguez M.J."/>
            <person name="Sacco F."/>
        </authorList>
    </citation>
    <scope>NUCLEOTIDE SEQUENCE [LARGE SCALE GENOMIC DNA]</scope>
    <source>
        <strain evidence="1 2">RO10H11247</strain>
    </source>
</reference>
<keyword evidence="2" id="KW-1185">Reference proteome</keyword>
<dbReference type="STRING" id="27349.A0A0L6VJ13"/>
<feature type="non-terminal residue" evidence="1">
    <location>
        <position position="1"/>
    </location>
</feature>
<dbReference type="VEuPathDB" id="FungiDB:VP01_15154g1"/>
<evidence type="ECO:0000313" key="1">
    <source>
        <dbReference type="EMBL" id="KNZ60699.1"/>
    </source>
</evidence>
<evidence type="ECO:0000313" key="2">
    <source>
        <dbReference type="Proteomes" id="UP000037035"/>
    </source>
</evidence>
<protein>
    <submittedName>
        <fullName evidence="1">Uncharacterized protein</fullName>
    </submittedName>
</protein>
<accession>A0A0L6VJ13</accession>
<dbReference type="Proteomes" id="UP000037035">
    <property type="component" value="Unassembled WGS sequence"/>
</dbReference>
<dbReference type="AlphaFoldDB" id="A0A0L6VJ13"/>
<organism evidence="1 2">
    <name type="scientific">Puccinia sorghi</name>
    <dbReference type="NCBI Taxonomy" id="27349"/>
    <lineage>
        <taxon>Eukaryota</taxon>
        <taxon>Fungi</taxon>
        <taxon>Dikarya</taxon>
        <taxon>Basidiomycota</taxon>
        <taxon>Pucciniomycotina</taxon>
        <taxon>Pucciniomycetes</taxon>
        <taxon>Pucciniales</taxon>
        <taxon>Pucciniaceae</taxon>
        <taxon>Puccinia</taxon>
    </lineage>
</organism>
<sequence length="100" mass="12031">NYQNSHNSCKDKKFLRYFDTELNLCIFFEKLKQTIEPLVPLAFDMDQFPSHNQAINSIQDMLEHFQLADISKLRYIFLIQNLIKFSTSTLKQWRSLNRKK</sequence>
<dbReference type="EMBL" id="LAVV01005725">
    <property type="protein sequence ID" value="KNZ60699.1"/>
    <property type="molecule type" value="Genomic_DNA"/>
</dbReference>
<proteinExistence type="predicted"/>
<name>A0A0L6VJ13_9BASI</name>
<comment type="caution">
    <text evidence="1">The sequence shown here is derived from an EMBL/GenBank/DDBJ whole genome shotgun (WGS) entry which is preliminary data.</text>
</comment>
<gene>
    <name evidence="1" type="ORF">VP01_15154g1</name>
</gene>